<dbReference type="Pfam" id="PF00034">
    <property type="entry name" value="Cytochrom_C"/>
    <property type="match status" value="1"/>
</dbReference>
<protein>
    <recommendedName>
        <fullName evidence="4">Cytochrome c domain-containing protein</fullName>
    </recommendedName>
</protein>
<evidence type="ECO:0000259" key="4">
    <source>
        <dbReference type="PROSITE" id="PS51007"/>
    </source>
</evidence>
<gene>
    <name evidence="5" type="ORF">METZ01_LOCUS240254</name>
</gene>
<dbReference type="Gene3D" id="1.10.760.10">
    <property type="entry name" value="Cytochrome c-like domain"/>
    <property type="match status" value="1"/>
</dbReference>
<dbReference type="GO" id="GO:0020037">
    <property type="term" value="F:heme binding"/>
    <property type="evidence" value="ECO:0007669"/>
    <property type="project" value="InterPro"/>
</dbReference>
<reference evidence="5" key="1">
    <citation type="submission" date="2018-05" db="EMBL/GenBank/DDBJ databases">
        <authorList>
            <person name="Lanie J.A."/>
            <person name="Ng W.-L."/>
            <person name="Kazmierczak K.M."/>
            <person name="Andrzejewski T.M."/>
            <person name="Davidsen T.M."/>
            <person name="Wayne K.J."/>
            <person name="Tettelin H."/>
            <person name="Glass J.I."/>
            <person name="Rusch D."/>
            <person name="Podicherti R."/>
            <person name="Tsui H.-C.T."/>
            <person name="Winkler M.E."/>
        </authorList>
    </citation>
    <scope>NUCLEOTIDE SEQUENCE</scope>
</reference>
<dbReference type="PROSITE" id="PS51007">
    <property type="entry name" value="CYTC"/>
    <property type="match status" value="1"/>
</dbReference>
<keyword evidence="1" id="KW-0349">Heme</keyword>
<evidence type="ECO:0000256" key="2">
    <source>
        <dbReference type="ARBA" id="ARBA00022723"/>
    </source>
</evidence>
<dbReference type="InterPro" id="IPR009056">
    <property type="entry name" value="Cyt_c-like_dom"/>
</dbReference>
<dbReference type="EMBL" id="UINC01061625">
    <property type="protein sequence ID" value="SVB87400.1"/>
    <property type="molecule type" value="Genomic_DNA"/>
</dbReference>
<dbReference type="GO" id="GO:0009055">
    <property type="term" value="F:electron transfer activity"/>
    <property type="evidence" value="ECO:0007669"/>
    <property type="project" value="InterPro"/>
</dbReference>
<accession>A0A382HJC3</accession>
<organism evidence="5">
    <name type="scientific">marine metagenome</name>
    <dbReference type="NCBI Taxonomy" id="408172"/>
    <lineage>
        <taxon>unclassified sequences</taxon>
        <taxon>metagenomes</taxon>
        <taxon>ecological metagenomes</taxon>
    </lineage>
</organism>
<keyword evidence="3" id="KW-0408">Iron</keyword>
<proteinExistence type="predicted"/>
<keyword evidence="2" id="KW-0479">Metal-binding</keyword>
<sequence>MEIASSPAQPVEVTLAKSLTVNPRDVLTRYGCQGCHQVQGAGGTLGPSLDNVISEKGRAFFLRKVKEPQFNNSSSAMPQMPITDDELEALAEFLSSI</sequence>
<dbReference type="InterPro" id="IPR036909">
    <property type="entry name" value="Cyt_c-like_dom_sf"/>
</dbReference>
<name>A0A382HJC3_9ZZZZ</name>
<evidence type="ECO:0000256" key="1">
    <source>
        <dbReference type="ARBA" id="ARBA00022617"/>
    </source>
</evidence>
<dbReference type="AlphaFoldDB" id="A0A382HJC3"/>
<evidence type="ECO:0000256" key="3">
    <source>
        <dbReference type="ARBA" id="ARBA00023004"/>
    </source>
</evidence>
<dbReference type="GO" id="GO:0046872">
    <property type="term" value="F:metal ion binding"/>
    <property type="evidence" value="ECO:0007669"/>
    <property type="project" value="UniProtKB-KW"/>
</dbReference>
<evidence type="ECO:0000313" key="5">
    <source>
        <dbReference type="EMBL" id="SVB87400.1"/>
    </source>
</evidence>
<dbReference type="SUPFAM" id="SSF46626">
    <property type="entry name" value="Cytochrome c"/>
    <property type="match status" value="1"/>
</dbReference>
<feature type="domain" description="Cytochrome c" evidence="4">
    <location>
        <begin position="18"/>
        <end position="97"/>
    </location>
</feature>